<evidence type="ECO:0000259" key="5">
    <source>
        <dbReference type="PROSITE" id="PS50887"/>
    </source>
</evidence>
<dbReference type="PROSITE" id="PS50883">
    <property type="entry name" value="EAL"/>
    <property type="match status" value="1"/>
</dbReference>
<dbReference type="NCBIfam" id="TIGR00254">
    <property type="entry name" value="GGDEF"/>
    <property type="match status" value="1"/>
</dbReference>
<dbReference type="InterPro" id="IPR000160">
    <property type="entry name" value="GGDEF_dom"/>
</dbReference>
<dbReference type="SUPFAM" id="SSF141868">
    <property type="entry name" value="EAL domain-like"/>
    <property type="match status" value="1"/>
</dbReference>
<dbReference type="SMART" id="SM00267">
    <property type="entry name" value="GGDEF"/>
    <property type="match status" value="1"/>
</dbReference>
<keyword evidence="7" id="KW-1185">Reference proteome</keyword>
<protein>
    <submittedName>
        <fullName evidence="6">PAS domain S-box-containing protein/diguanylate cyclase (GGDEF) domain-containing protein</fullName>
    </submittedName>
</protein>
<dbReference type="Gene3D" id="3.30.70.270">
    <property type="match status" value="1"/>
</dbReference>
<dbReference type="CDD" id="cd01949">
    <property type="entry name" value="GGDEF"/>
    <property type="match status" value="1"/>
</dbReference>
<dbReference type="AlphaFoldDB" id="A0A1H7PB37"/>
<dbReference type="PROSITE" id="PS50112">
    <property type="entry name" value="PAS"/>
    <property type="match status" value="1"/>
</dbReference>
<dbReference type="FunFam" id="3.30.70.270:FF:000001">
    <property type="entry name" value="Diguanylate cyclase domain protein"/>
    <property type="match status" value="1"/>
</dbReference>
<feature type="domain" description="PAS" evidence="2">
    <location>
        <begin position="81"/>
        <end position="156"/>
    </location>
</feature>
<dbReference type="InterPro" id="IPR000700">
    <property type="entry name" value="PAS-assoc_C"/>
</dbReference>
<dbReference type="NCBIfam" id="TIGR00229">
    <property type="entry name" value="sensory_box"/>
    <property type="match status" value="1"/>
</dbReference>
<dbReference type="Gene3D" id="3.30.450.20">
    <property type="entry name" value="PAS domain"/>
    <property type="match status" value="1"/>
</dbReference>
<gene>
    <name evidence="6" type="ORF">SAMN04488099_1199</name>
</gene>
<evidence type="ECO:0000259" key="4">
    <source>
        <dbReference type="PROSITE" id="PS50883"/>
    </source>
</evidence>
<dbReference type="Pfam" id="PF00990">
    <property type="entry name" value="GGDEF"/>
    <property type="match status" value="1"/>
</dbReference>
<dbReference type="InterPro" id="IPR029787">
    <property type="entry name" value="Nucleotide_cyclase"/>
</dbReference>
<keyword evidence="1" id="KW-0472">Membrane</keyword>
<feature type="transmembrane region" description="Helical" evidence="1">
    <location>
        <begin position="12"/>
        <end position="29"/>
    </location>
</feature>
<feature type="domain" description="PAC" evidence="3">
    <location>
        <begin position="155"/>
        <end position="207"/>
    </location>
</feature>
<sequence>MLMSSKHTKRGLIYVTYCLVGFFAIPYILNHYNVSYTPITAILHILILILLVYTLYQYRQLDGVHEINQKYKENRQKLLLRENELNSLFDNNNAYLWTIDFAEKTFLPSQGFEQVYGFSRDEFMKNYELWKDRVIPEDMHIAEEHYARLKSGLPSNRSFRFRNGDEEIRWLDAWGKPIFNEKNKVTHLTGVAYDITERKELEEKLYHNATHDYLTGLPNRKKLMQHMEDEMSKCSENKESLAVLFLDLDHFKFINDSYGHNVGDKLLVQIGDRLQRFIGNKGMVSRHGGDEFIVILRYRAYKQFIKVVHGLIETFKTPYDLKVEDSTISASIGISMYPKDDTTIEGLIGKADRAMYRAKEQGKNTYRFANPELEEAEVRRNTVEQHLKRAVQLEEFEVHYQPIINLVTGEIFETEALIRWNNPELGTVMPLEFIPLAERLGIMSEIGLWVIDEATKQTKLWQDSGMNMRLSVNVSNTQFEDPLFSRKISTILSNNQFNAEQLTIEITESVLLNTEKASKTIDHLRNMGIEIAIDDFGTGYSSLSVLNSLPIDTIKIDKSFLSRLSEDQNNVQLVNTIINLGTTLNSKVVAEGIETPDQADFLKESGCLYGQGFLYSRPVSPADITQLLLKQSA</sequence>
<dbReference type="InterPro" id="IPR001610">
    <property type="entry name" value="PAC"/>
</dbReference>
<dbReference type="CDD" id="cd01948">
    <property type="entry name" value="EAL"/>
    <property type="match status" value="1"/>
</dbReference>
<dbReference type="InterPro" id="IPR035965">
    <property type="entry name" value="PAS-like_dom_sf"/>
</dbReference>
<dbReference type="Gene3D" id="3.20.20.450">
    <property type="entry name" value="EAL domain"/>
    <property type="match status" value="1"/>
</dbReference>
<dbReference type="EMBL" id="FNZU01000019">
    <property type="protein sequence ID" value="SEL32981.1"/>
    <property type="molecule type" value="Genomic_DNA"/>
</dbReference>
<organism evidence="6 7">
    <name type="scientific">Alkalibacterium pelagium</name>
    <dbReference type="NCBI Taxonomy" id="426702"/>
    <lineage>
        <taxon>Bacteria</taxon>
        <taxon>Bacillati</taxon>
        <taxon>Bacillota</taxon>
        <taxon>Bacilli</taxon>
        <taxon>Lactobacillales</taxon>
        <taxon>Carnobacteriaceae</taxon>
        <taxon>Alkalibacterium</taxon>
    </lineage>
</organism>
<evidence type="ECO:0000313" key="7">
    <source>
        <dbReference type="Proteomes" id="UP000199081"/>
    </source>
</evidence>
<reference evidence="7" key="1">
    <citation type="submission" date="2016-10" db="EMBL/GenBank/DDBJ databases">
        <authorList>
            <person name="Varghese N."/>
            <person name="Submissions S."/>
        </authorList>
    </citation>
    <scope>NUCLEOTIDE SEQUENCE [LARGE SCALE GENOMIC DNA]</scope>
    <source>
        <strain evidence="7">DSM 19183</strain>
    </source>
</reference>
<dbReference type="InterPro" id="IPR013655">
    <property type="entry name" value="PAS_fold_3"/>
</dbReference>
<name>A0A1H7PB37_9LACT</name>
<dbReference type="SUPFAM" id="SSF55785">
    <property type="entry name" value="PYP-like sensor domain (PAS domain)"/>
    <property type="match status" value="1"/>
</dbReference>
<dbReference type="PANTHER" id="PTHR44757">
    <property type="entry name" value="DIGUANYLATE CYCLASE DGCP"/>
    <property type="match status" value="1"/>
</dbReference>
<dbReference type="PROSITE" id="PS50887">
    <property type="entry name" value="GGDEF"/>
    <property type="match status" value="1"/>
</dbReference>
<dbReference type="InterPro" id="IPR000014">
    <property type="entry name" value="PAS"/>
</dbReference>
<accession>A0A1H7PB37</accession>
<dbReference type="InterPro" id="IPR035919">
    <property type="entry name" value="EAL_sf"/>
</dbReference>
<dbReference type="Pfam" id="PF00563">
    <property type="entry name" value="EAL"/>
    <property type="match status" value="1"/>
</dbReference>
<dbReference type="SMART" id="SM00052">
    <property type="entry name" value="EAL"/>
    <property type="match status" value="1"/>
</dbReference>
<dbReference type="InterPro" id="IPR043128">
    <property type="entry name" value="Rev_trsase/Diguanyl_cyclase"/>
</dbReference>
<dbReference type="CDD" id="cd00130">
    <property type="entry name" value="PAS"/>
    <property type="match status" value="1"/>
</dbReference>
<evidence type="ECO:0000259" key="3">
    <source>
        <dbReference type="PROSITE" id="PS50113"/>
    </source>
</evidence>
<keyword evidence="1" id="KW-0812">Transmembrane</keyword>
<dbReference type="PANTHER" id="PTHR44757:SF2">
    <property type="entry name" value="BIOFILM ARCHITECTURE MAINTENANCE PROTEIN MBAA"/>
    <property type="match status" value="1"/>
</dbReference>
<dbReference type="PROSITE" id="PS50113">
    <property type="entry name" value="PAC"/>
    <property type="match status" value="1"/>
</dbReference>
<keyword evidence="1" id="KW-1133">Transmembrane helix</keyword>
<dbReference type="STRING" id="426702.SAMN04488099_1199"/>
<dbReference type="OrthoDB" id="2624050at2"/>
<dbReference type="Pfam" id="PF08447">
    <property type="entry name" value="PAS_3"/>
    <property type="match status" value="1"/>
</dbReference>
<feature type="domain" description="EAL" evidence="4">
    <location>
        <begin position="380"/>
        <end position="632"/>
    </location>
</feature>
<dbReference type="SMART" id="SM00086">
    <property type="entry name" value="PAC"/>
    <property type="match status" value="1"/>
</dbReference>
<dbReference type="SUPFAM" id="SSF55073">
    <property type="entry name" value="Nucleotide cyclase"/>
    <property type="match status" value="1"/>
</dbReference>
<evidence type="ECO:0000256" key="1">
    <source>
        <dbReference type="SAM" id="Phobius"/>
    </source>
</evidence>
<evidence type="ECO:0000259" key="2">
    <source>
        <dbReference type="PROSITE" id="PS50112"/>
    </source>
</evidence>
<proteinExistence type="predicted"/>
<dbReference type="InterPro" id="IPR052155">
    <property type="entry name" value="Biofilm_reg_signaling"/>
</dbReference>
<dbReference type="InterPro" id="IPR001633">
    <property type="entry name" value="EAL_dom"/>
</dbReference>
<evidence type="ECO:0000313" key="6">
    <source>
        <dbReference type="EMBL" id="SEL32981.1"/>
    </source>
</evidence>
<feature type="domain" description="GGDEF" evidence="5">
    <location>
        <begin position="239"/>
        <end position="371"/>
    </location>
</feature>
<feature type="transmembrane region" description="Helical" evidence="1">
    <location>
        <begin position="35"/>
        <end position="56"/>
    </location>
</feature>
<dbReference type="Proteomes" id="UP000199081">
    <property type="component" value="Unassembled WGS sequence"/>
</dbReference>